<evidence type="ECO:0000256" key="2">
    <source>
        <dbReference type="ARBA" id="ARBA00023125"/>
    </source>
</evidence>
<proteinExistence type="predicted"/>
<evidence type="ECO:0000313" key="5">
    <source>
        <dbReference type="EMBL" id="TQJ08555.1"/>
    </source>
</evidence>
<dbReference type="SMART" id="SM00895">
    <property type="entry name" value="FCD"/>
    <property type="match status" value="1"/>
</dbReference>
<evidence type="ECO:0000313" key="6">
    <source>
        <dbReference type="Proteomes" id="UP000317893"/>
    </source>
</evidence>
<feature type="domain" description="HTH gntR-type" evidence="4">
    <location>
        <begin position="6"/>
        <end position="73"/>
    </location>
</feature>
<dbReference type="InterPro" id="IPR011711">
    <property type="entry name" value="GntR_C"/>
</dbReference>
<dbReference type="SUPFAM" id="SSF48008">
    <property type="entry name" value="GntR ligand-binding domain-like"/>
    <property type="match status" value="1"/>
</dbReference>
<organism evidence="5 6">
    <name type="scientific">Lapillicoccus jejuensis</name>
    <dbReference type="NCBI Taxonomy" id="402171"/>
    <lineage>
        <taxon>Bacteria</taxon>
        <taxon>Bacillati</taxon>
        <taxon>Actinomycetota</taxon>
        <taxon>Actinomycetes</taxon>
        <taxon>Micrococcales</taxon>
        <taxon>Intrasporangiaceae</taxon>
        <taxon>Lapillicoccus</taxon>
    </lineage>
</organism>
<dbReference type="InterPro" id="IPR036388">
    <property type="entry name" value="WH-like_DNA-bd_sf"/>
</dbReference>
<comment type="caution">
    <text evidence="5">The sequence shown here is derived from an EMBL/GenBank/DDBJ whole genome shotgun (WGS) entry which is preliminary data.</text>
</comment>
<dbReference type="Gene3D" id="1.10.10.10">
    <property type="entry name" value="Winged helix-like DNA-binding domain superfamily/Winged helix DNA-binding domain"/>
    <property type="match status" value="1"/>
</dbReference>
<dbReference type="Gene3D" id="1.20.120.530">
    <property type="entry name" value="GntR ligand-binding domain-like"/>
    <property type="match status" value="1"/>
</dbReference>
<keyword evidence="6" id="KW-1185">Reference proteome</keyword>
<keyword evidence="3" id="KW-0804">Transcription</keyword>
<evidence type="ECO:0000256" key="3">
    <source>
        <dbReference type="ARBA" id="ARBA00023163"/>
    </source>
</evidence>
<dbReference type="SMART" id="SM00345">
    <property type="entry name" value="HTH_GNTR"/>
    <property type="match status" value="1"/>
</dbReference>
<dbReference type="PANTHER" id="PTHR43537:SF24">
    <property type="entry name" value="GLUCONATE OPERON TRANSCRIPTIONAL REPRESSOR"/>
    <property type="match status" value="1"/>
</dbReference>
<evidence type="ECO:0000256" key="1">
    <source>
        <dbReference type="ARBA" id="ARBA00023015"/>
    </source>
</evidence>
<dbReference type="EMBL" id="VFMN01000001">
    <property type="protein sequence ID" value="TQJ08555.1"/>
    <property type="molecule type" value="Genomic_DNA"/>
</dbReference>
<dbReference type="InterPro" id="IPR008920">
    <property type="entry name" value="TF_FadR/GntR_C"/>
</dbReference>
<dbReference type="Proteomes" id="UP000317893">
    <property type="component" value="Unassembled WGS sequence"/>
</dbReference>
<dbReference type="AlphaFoldDB" id="A0A542DZP0"/>
<reference evidence="5 6" key="1">
    <citation type="submission" date="2019-06" db="EMBL/GenBank/DDBJ databases">
        <title>Sequencing the genomes of 1000 actinobacteria strains.</title>
        <authorList>
            <person name="Klenk H.-P."/>
        </authorList>
    </citation>
    <scope>NUCLEOTIDE SEQUENCE [LARGE SCALE GENOMIC DNA]</scope>
    <source>
        <strain evidence="5 6">DSM 18607</strain>
    </source>
</reference>
<dbReference type="PANTHER" id="PTHR43537">
    <property type="entry name" value="TRANSCRIPTIONAL REGULATOR, GNTR FAMILY"/>
    <property type="match status" value="1"/>
</dbReference>
<dbReference type="InterPro" id="IPR036390">
    <property type="entry name" value="WH_DNA-bd_sf"/>
</dbReference>
<dbReference type="PROSITE" id="PS50949">
    <property type="entry name" value="HTH_GNTR"/>
    <property type="match status" value="1"/>
</dbReference>
<dbReference type="SUPFAM" id="SSF46785">
    <property type="entry name" value="Winged helix' DNA-binding domain"/>
    <property type="match status" value="1"/>
</dbReference>
<dbReference type="CDD" id="cd07377">
    <property type="entry name" value="WHTH_GntR"/>
    <property type="match status" value="1"/>
</dbReference>
<protein>
    <submittedName>
        <fullName evidence="5">DNA-binding GntR family transcriptional regulator</fullName>
    </submittedName>
</protein>
<dbReference type="GO" id="GO:0003677">
    <property type="term" value="F:DNA binding"/>
    <property type="evidence" value="ECO:0007669"/>
    <property type="project" value="UniProtKB-KW"/>
</dbReference>
<dbReference type="GO" id="GO:0003700">
    <property type="term" value="F:DNA-binding transcription factor activity"/>
    <property type="evidence" value="ECO:0007669"/>
    <property type="project" value="InterPro"/>
</dbReference>
<dbReference type="Pfam" id="PF00392">
    <property type="entry name" value="GntR"/>
    <property type="match status" value="1"/>
</dbReference>
<keyword evidence="2 5" id="KW-0238">DNA-binding</keyword>
<dbReference type="PRINTS" id="PR00035">
    <property type="entry name" value="HTHGNTR"/>
</dbReference>
<dbReference type="Pfam" id="PF07729">
    <property type="entry name" value="FCD"/>
    <property type="match status" value="1"/>
</dbReference>
<keyword evidence="1" id="KW-0805">Transcription regulation</keyword>
<accession>A0A542DZP0</accession>
<evidence type="ECO:0000259" key="4">
    <source>
        <dbReference type="PROSITE" id="PS50949"/>
    </source>
</evidence>
<sequence length="213" mass="23368">MTATAPPASLRVYDVVKQDILDGTRAGGSFVTEGELAEATGVSRTPVREALLRLEAEGLVRLYPKKGALVVPVTADAAREVLEARLVIEEWAAGAMWSRRLEVVDDLVGVLAEMTAARRADDVAAFVRHDRRFHEVVVAAAGNSVLLHTYQSLRDRQLTIVAAQMRMSGARLDEALRGHRELLALMRTGTKSEFVRAVRHHVEGAIERLRGAR</sequence>
<dbReference type="InterPro" id="IPR000524">
    <property type="entry name" value="Tscrpt_reg_HTH_GntR"/>
</dbReference>
<gene>
    <name evidence="5" type="ORF">FB458_1645</name>
</gene>
<name>A0A542DZP0_9MICO</name>
<dbReference type="RefSeq" id="WP_170185602.1">
    <property type="nucleotide sequence ID" value="NZ_BAAAPR010000004.1"/>
</dbReference>